<accession>A0A226DMR0</accession>
<dbReference type="PROSITE" id="PS50157">
    <property type="entry name" value="ZINC_FINGER_C2H2_2"/>
    <property type="match status" value="10"/>
</dbReference>
<dbReference type="FunFam" id="3.30.160.60:FF:001309">
    <property type="entry name" value="Uncharacterized protein"/>
    <property type="match status" value="1"/>
</dbReference>
<feature type="domain" description="C2H2-type" evidence="9">
    <location>
        <begin position="326"/>
        <end position="354"/>
    </location>
</feature>
<organism evidence="10 11">
    <name type="scientific">Folsomia candida</name>
    <name type="common">Springtail</name>
    <dbReference type="NCBI Taxonomy" id="158441"/>
    <lineage>
        <taxon>Eukaryota</taxon>
        <taxon>Metazoa</taxon>
        <taxon>Ecdysozoa</taxon>
        <taxon>Arthropoda</taxon>
        <taxon>Hexapoda</taxon>
        <taxon>Collembola</taxon>
        <taxon>Entomobryomorpha</taxon>
        <taxon>Isotomoidea</taxon>
        <taxon>Isotomidae</taxon>
        <taxon>Proisotominae</taxon>
        <taxon>Folsomia</taxon>
    </lineage>
</organism>
<sequence>MSSRKSYKKYFSCSGSAALSNIPQRTRHRKRTARAYLNTVRENNSPPEFEIPPEVDFGNESSDANEDDSDSSDLFSEHEVEVEELYTGARISRKESNLLILGYSIRHKITKTALSDLLNLINYHVPHGVTIPTSTYLFDKEVGGDYSRIQKVAYCKDCKVEIKEDDSKCGKCQVPTTFSTCLTRGNFFVSFDIKKSLQDLLQIQAIQKSLAENLTRRQMGAVSEIRDIIDGDMYHRLGLKDNDISCCINTDGVSIFNSSKHSIWPLLISINELGYQLRRKFTILAGLWFGDENQISIFFLHPLSNKQSNYQEMAHIRYRHTREKIAKCDLCEESFIDTALLSSHVARVHTKTRHVCPVCGKSFGRVESFKGHVRRHDDIKNYACATCGEKFVYHNQLRAHRIKDHGADPGDPFICEECGKTLKTATTLKLHVMTHRGEKPHKCDTCDYRAVTKARLLQHKRRHTDERPFPCDQCEDSFKARRELESHVSKIHEAVRYTCPHCGKEYFAKYTLRAHMRRHTGEKRTCGNSFLTKVELRRHSRTHTDERPFPCAHCAYASRTRDRLNDHVRSLHTPDYVAPIRHTCADCGKGFTQKGDLDVHVRSVHGTALPL</sequence>
<dbReference type="InterPro" id="IPR036236">
    <property type="entry name" value="Znf_C2H2_sf"/>
</dbReference>
<feature type="domain" description="C2H2-type" evidence="9">
    <location>
        <begin position="413"/>
        <end position="440"/>
    </location>
</feature>
<dbReference type="OrthoDB" id="7549404at2759"/>
<keyword evidence="5" id="KW-0862">Zinc</keyword>
<evidence type="ECO:0000313" key="10">
    <source>
        <dbReference type="EMBL" id="OXA45947.1"/>
    </source>
</evidence>
<dbReference type="InterPro" id="IPR013087">
    <property type="entry name" value="Znf_C2H2_type"/>
</dbReference>
<feature type="domain" description="C2H2-type" evidence="9">
    <location>
        <begin position="549"/>
        <end position="577"/>
    </location>
</feature>
<dbReference type="SUPFAM" id="SSF57667">
    <property type="entry name" value="beta-beta-alpha zinc fingers"/>
    <property type="match status" value="4"/>
</dbReference>
<dbReference type="GO" id="GO:0000981">
    <property type="term" value="F:DNA-binding transcription factor activity, RNA polymerase II-specific"/>
    <property type="evidence" value="ECO:0007669"/>
    <property type="project" value="TreeGrafter"/>
</dbReference>
<evidence type="ECO:0000256" key="4">
    <source>
        <dbReference type="ARBA" id="ARBA00022771"/>
    </source>
</evidence>
<feature type="domain" description="C2H2-type" evidence="9">
    <location>
        <begin position="382"/>
        <end position="409"/>
    </location>
</feature>
<feature type="region of interest" description="Disordered" evidence="8">
    <location>
        <begin position="37"/>
        <end position="75"/>
    </location>
</feature>
<evidence type="ECO:0000256" key="3">
    <source>
        <dbReference type="ARBA" id="ARBA00022737"/>
    </source>
</evidence>
<keyword evidence="11" id="KW-1185">Reference proteome</keyword>
<dbReference type="EMBL" id="LNIX01000016">
    <property type="protein sequence ID" value="OXA45947.1"/>
    <property type="molecule type" value="Genomic_DNA"/>
</dbReference>
<evidence type="ECO:0000256" key="2">
    <source>
        <dbReference type="ARBA" id="ARBA00022723"/>
    </source>
</evidence>
<dbReference type="SMART" id="SM00355">
    <property type="entry name" value="ZnF_C2H2"/>
    <property type="match status" value="10"/>
</dbReference>
<keyword evidence="3" id="KW-0677">Repeat</keyword>
<feature type="domain" description="C2H2-type" evidence="9">
    <location>
        <begin position="582"/>
        <end position="610"/>
    </location>
</feature>
<dbReference type="FunFam" id="3.30.160.60:FF:000446">
    <property type="entry name" value="Zinc finger protein"/>
    <property type="match status" value="1"/>
</dbReference>
<feature type="domain" description="C2H2-type" evidence="9">
    <location>
        <begin position="497"/>
        <end position="524"/>
    </location>
</feature>
<keyword evidence="4 7" id="KW-0863">Zinc-finger</keyword>
<dbReference type="AlphaFoldDB" id="A0A226DMR0"/>
<dbReference type="PANTHER" id="PTHR24381:SF393">
    <property type="entry name" value="CHROMATIN-LINKED ADAPTOR FOR MSL PROTEINS, ISOFORM B"/>
    <property type="match status" value="1"/>
</dbReference>
<evidence type="ECO:0000259" key="9">
    <source>
        <dbReference type="PROSITE" id="PS50157"/>
    </source>
</evidence>
<dbReference type="GO" id="GO:0005634">
    <property type="term" value="C:nucleus"/>
    <property type="evidence" value="ECO:0007669"/>
    <property type="project" value="UniProtKB-SubCell"/>
</dbReference>
<feature type="domain" description="C2H2-type" evidence="9">
    <location>
        <begin position="354"/>
        <end position="381"/>
    </location>
</feature>
<evidence type="ECO:0000256" key="7">
    <source>
        <dbReference type="PROSITE-ProRule" id="PRU00042"/>
    </source>
</evidence>
<keyword evidence="2" id="KW-0479">Metal-binding</keyword>
<feature type="domain" description="C2H2-type" evidence="9">
    <location>
        <begin position="526"/>
        <end position="548"/>
    </location>
</feature>
<dbReference type="Proteomes" id="UP000198287">
    <property type="component" value="Unassembled WGS sequence"/>
</dbReference>
<evidence type="ECO:0000256" key="1">
    <source>
        <dbReference type="ARBA" id="ARBA00004123"/>
    </source>
</evidence>
<comment type="caution">
    <text evidence="10">The sequence shown here is derived from an EMBL/GenBank/DDBJ whole genome shotgun (WGS) entry which is preliminary data.</text>
</comment>
<evidence type="ECO:0000313" key="11">
    <source>
        <dbReference type="Proteomes" id="UP000198287"/>
    </source>
</evidence>
<evidence type="ECO:0000256" key="5">
    <source>
        <dbReference type="ARBA" id="ARBA00022833"/>
    </source>
</evidence>
<dbReference type="Pfam" id="PF00096">
    <property type="entry name" value="zf-C2H2"/>
    <property type="match status" value="5"/>
</dbReference>
<comment type="subcellular location">
    <subcellularLocation>
        <location evidence="1">Nucleus</location>
    </subcellularLocation>
</comment>
<dbReference type="PANTHER" id="PTHR24381">
    <property type="entry name" value="ZINC FINGER PROTEIN"/>
    <property type="match status" value="1"/>
</dbReference>
<dbReference type="GO" id="GO:0000977">
    <property type="term" value="F:RNA polymerase II transcription regulatory region sequence-specific DNA binding"/>
    <property type="evidence" value="ECO:0007669"/>
    <property type="project" value="TreeGrafter"/>
</dbReference>
<dbReference type="Gene3D" id="3.30.160.60">
    <property type="entry name" value="Classic Zinc Finger"/>
    <property type="match status" value="8"/>
</dbReference>
<name>A0A226DMR0_FOLCA</name>
<dbReference type="PROSITE" id="PS00028">
    <property type="entry name" value="ZINC_FINGER_C2H2_1"/>
    <property type="match status" value="7"/>
</dbReference>
<gene>
    <name evidence="10" type="ORF">Fcan01_19270</name>
</gene>
<proteinExistence type="predicted"/>
<dbReference type="FunFam" id="3.30.160.60:FF:000100">
    <property type="entry name" value="Zinc finger 45-like"/>
    <property type="match status" value="2"/>
</dbReference>
<feature type="domain" description="C2H2-type" evidence="9">
    <location>
        <begin position="441"/>
        <end position="468"/>
    </location>
</feature>
<feature type="domain" description="C2H2-type" evidence="9">
    <location>
        <begin position="469"/>
        <end position="497"/>
    </location>
</feature>
<protein>
    <recommendedName>
        <fullName evidence="9">C2H2-type domain-containing protein</fullName>
    </recommendedName>
</protein>
<evidence type="ECO:0000256" key="6">
    <source>
        <dbReference type="ARBA" id="ARBA00023242"/>
    </source>
</evidence>
<reference evidence="10 11" key="1">
    <citation type="submission" date="2015-12" db="EMBL/GenBank/DDBJ databases">
        <title>The genome of Folsomia candida.</title>
        <authorList>
            <person name="Faddeeva A."/>
            <person name="Derks M.F."/>
            <person name="Anvar Y."/>
            <person name="Smit S."/>
            <person name="Van Straalen N."/>
            <person name="Roelofs D."/>
        </authorList>
    </citation>
    <scope>NUCLEOTIDE SEQUENCE [LARGE SCALE GENOMIC DNA]</scope>
    <source>
        <strain evidence="10 11">VU population</strain>
        <tissue evidence="10">Whole body</tissue>
    </source>
</reference>
<dbReference type="GO" id="GO:0008270">
    <property type="term" value="F:zinc ion binding"/>
    <property type="evidence" value="ECO:0007669"/>
    <property type="project" value="UniProtKB-KW"/>
</dbReference>
<evidence type="ECO:0000256" key="8">
    <source>
        <dbReference type="SAM" id="MobiDB-lite"/>
    </source>
</evidence>
<keyword evidence="6" id="KW-0539">Nucleus</keyword>